<comment type="caution">
    <text evidence="2">The sequence shown here is derived from an EMBL/GenBank/DDBJ whole genome shotgun (WGS) entry which is preliminary data.</text>
</comment>
<evidence type="ECO:0000313" key="4">
    <source>
        <dbReference type="Proteomes" id="UP000245464"/>
    </source>
</evidence>
<name>A0A5M9KSJ7_9PLEO</name>
<accession>A0A5M9KSJ7</accession>
<protein>
    <submittedName>
        <fullName evidence="2">Uncharacterized protein</fullName>
    </submittedName>
</protein>
<proteinExistence type="predicted"/>
<feature type="region of interest" description="Disordered" evidence="1">
    <location>
        <begin position="1"/>
        <end position="23"/>
    </location>
</feature>
<dbReference type="Proteomes" id="UP000245464">
    <property type="component" value="Chromosome 6"/>
</dbReference>
<reference evidence="2" key="1">
    <citation type="journal article" date="2018" name="BMC Genomics">
        <title>Comparative genomics of the wheat fungal pathogen Pyrenophora tritici-repentis reveals chromosomal variations and genome plasticity.</title>
        <authorList>
            <person name="Moolhuijzen P."/>
            <person name="See P.T."/>
            <person name="Hane J.K."/>
            <person name="Shi G."/>
            <person name="Liu Z."/>
            <person name="Oliver R.P."/>
            <person name="Moffat C.S."/>
        </authorList>
    </citation>
    <scope>NUCLEOTIDE SEQUENCE [LARGE SCALE GENOMIC DNA]</scope>
    <source>
        <strain evidence="2">M4</strain>
    </source>
</reference>
<dbReference type="EMBL" id="NQIK02000006">
    <property type="protein sequence ID" value="KAF7569271.1"/>
    <property type="molecule type" value="Genomic_DNA"/>
</dbReference>
<dbReference type="AlphaFoldDB" id="A0A5M9KSJ7"/>
<evidence type="ECO:0000313" key="5">
    <source>
        <dbReference type="Proteomes" id="UP000249757"/>
    </source>
</evidence>
<evidence type="ECO:0000256" key="1">
    <source>
        <dbReference type="SAM" id="MobiDB-lite"/>
    </source>
</evidence>
<gene>
    <name evidence="3" type="ORF">Ptr86124_010053</name>
    <name evidence="2" type="ORF">PtrM4_116860</name>
</gene>
<organism evidence="2 4">
    <name type="scientific">Pyrenophora tritici-repentis</name>
    <dbReference type="NCBI Taxonomy" id="45151"/>
    <lineage>
        <taxon>Eukaryota</taxon>
        <taxon>Fungi</taxon>
        <taxon>Dikarya</taxon>
        <taxon>Ascomycota</taxon>
        <taxon>Pezizomycotina</taxon>
        <taxon>Dothideomycetes</taxon>
        <taxon>Pleosporomycetidae</taxon>
        <taxon>Pleosporales</taxon>
        <taxon>Pleosporineae</taxon>
        <taxon>Pleosporaceae</taxon>
        <taxon>Pyrenophora</taxon>
    </lineage>
</organism>
<evidence type="ECO:0000313" key="2">
    <source>
        <dbReference type="EMBL" id="KAF7569271.1"/>
    </source>
</evidence>
<evidence type="ECO:0000313" key="3">
    <source>
        <dbReference type="EMBL" id="KAI1510932.1"/>
    </source>
</evidence>
<sequence length="49" mass="5237">MVPDAVNGFGGQRRFQGKGPLSQAHHWHSVAELGLKGIAHESAESQSIL</sequence>
<reference evidence="3" key="3">
    <citation type="journal article" date="2022" name="bioRxiv">
        <title>A global pangenome for the wheat fungal pathogen Pyrenophora tritici-repentis and prediction of effector protein structural homology.</title>
        <authorList>
            <person name="Moolhuijzen P."/>
            <person name="See P.T."/>
            <person name="Shi G."/>
            <person name="Powell H.R."/>
            <person name="Cockram J."/>
            <person name="Jorgensen L.N."/>
            <person name="Benslimane H."/>
            <person name="Strelkov S.E."/>
            <person name="Turner J."/>
            <person name="Liu Z."/>
            <person name="Moffat C.S."/>
        </authorList>
    </citation>
    <scope>NUCLEOTIDE SEQUENCE</scope>
    <source>
        <strain evidence="3">86-124</strain>
    </source>
</reference>
<reference evidence="5" key="4">
    <citation type="journal article" date="2022" name="Microb. Genom.">
        <title>A global pangenome for the wheat fungal pathogen Pyrenophora tritici-repentis and prediction of effector protein structural homology.</title>
        <authorList>
            <person name="Moolhuijzen P.M."/>
            <person name="See P.T."/>
            <person name="Shi G."/>
            <person name="Powell H.R."/>
            <person name="Cockram J."/>
            <person name="Jorgensen L.N."/>
            <person name="Benslimane H."/>
            <person name="Strelkov S.E."/>
            <person name="Turner J."/>
            <person name="Liu Z."/>
            <person name="Moffat C.S."/>
        </authorList>
    </citation>
    <scope>NUCLEOTIDE SEQUENCE [LARGE SCALE GENOMIC DNA]</scope>
</reference>
<dbReference type="Proteomes" id="UP000249757">
    <property type="component" value="Unassembled WGS sequence"/>
</dbReference>
<dbReference type="EMBL" id="NRDI02000015">
    <property type="protein sequence ID" value="KAI1510932.1"/>
    <property type="molecule type" value="Genomic_DNA"/>
</dbReference>
<keyword evidence="5" id="KW-1185">Reference proteome</keyword>
<reference evidence="3" key="2">
    <citation type="submission" date="2021-05" db="EMBL/GenBank/DDBJ databases">
        <authorList>
            <person name="Moolhuijzen P.M."/>
            <person name="Moffat C.S."/>
        </authorList>
    </citation>
    <scope>NUCLEOTIDE SEQUENCE</scope>
    <source>
        <strain evidence="3">86-124</strain>
    </source>
</reference>